<reference evidence="1 2" key="1">
    <citation type="journal article" date="2016" name="Mol. Biol. Evol.">
        <title>Comparative Genomics of Early-Diverging Mushroom-Forming Fungi Provides Insights into the Origins of Lignocellulose Decay Capabilities.</title>
        <authorList>
            <person name="Nagy L.G."/>
            <person name="Riley R."/>
            <person name="Tritt A."/>
            <person name="Adam C."/>
            <person name="Daum C."/>
            <person name="Floudas D."/>
            <person name="Sun H."/>
            <person name="Yadav J.S."/>
            <person name="Pangilinan J."/>
            <person name="Larsson K.H."/>
            <person name="Matsuura K."/>
            <person name="Barry K."/>
            <person name="Labutti K."/>
            <person name="Kuo R."/>
            <person name="Ohm R.A."/>
            <person name="Bhattacharya S.S."/>
            <person name="Shirouzu T."/>
            <person name="Yoshinaga Y."/>
            <person name="Martin F.M."/>
            <person name="Grigoriev I.V."/>
            <person name="Hibbett D.S."/>
        </authorList>
    </citation>
    <scope>NUCLEOTIDE SEQUENCE [LARGE SCALE GENOMIC DNA]</scope>
    <source>
        <strain evidence="1 2">HHB10207 ss-3</strain>
    </source>
</reference>
<keyword evidence="2" id="KW-1185">Reference proteome</keyword>
<proteinExistence type="predicted"/>
<protein>
    <submittedName>
        <fullName evidence="1">Uncharacterized protein</fullName>
    </submittedName>
</protein>
<sequence length="260" mass="29050">MPDPRAIEETDDDVSYGRETIDDITTVLFHPAKAIMIVVEAWTNDGVGSGIYEADIPSDMPLLVHGMSVDIVHWSCREIKPREIPRSIFPFRQGFDGGMLPMGFRALSDSTWVLDVVIVGEYVNLECREPDDKQSLIVSRVSFDLSDWSQTSDFLEYSLADPQETNFLPHGNHRLAGSAFFILLESNRCQIVAPKFGNGNGHAMGWVQLDVPPALSIRVPAASYKMRPDGEDWKAVVSAFDMKMGKLYICLPDGLHVLQY</sequence>
<organism evidence="1 2">
    <name type="scientific">Sistotremastrum suecicum HHB10207 ss-3</name>
    <dbReference type="NCBI Taxonomy" id="1314776"/>
    <lineage>
        <taxon>Eukaryota</taxon>
        <taxon>Fungi</taxon>
        <taxon>Dikarya</taxon>
        <taxon>Basidiomycota</taxon>
        <taxon>Agaricomycotina</taxon>
        <taxon>Agaricomycetes</taxon>
        <taxon>Sistotremastrales</taxon>
        <taxon>Sistotremastraceae</taxon>
        <taxon>Sistotremastrum</taxon>
    </lineage>
</organism>
<evidence type="ECO:0000313" key="1">
    <source>
        <dbReference type="EMBL" id="KZT40213.1"/>
    </source>
</evidence>
<dbReference type="AlphaFoldDB" id="A0A166F2P3"/>
<accession>A0A166F2P3</accession>
<dbReference type="Proteomes" id="UP000076798">
    <property type="component" value="Unassembled WGS sequence"/>
</dbReference>
<evidence type="ECO:0000313" key="2">
    <source>
        <dbReference type="Proteomes" id="UP000076798"/>
    </source>
</evidence>
<gene>
    <name evidence="1" type="ORF">SISSUDRAFT_529890</name>
</gene>
<name>A0A166F2P3_9AGAM</name>
<dbReference type="EMBL" id="KV428035">
    <property type="protein sequence ID" value="KZT40213.1"/>
    <property type="molecule type" value="Genomic_DNA"/>
</dbReference>